<dbReference type="Proteomes" id="UP000762676">
    <property type="component" value="Unassembled WGS sequence"/>
</dbReference>
<evidence type="ECO:0000256" key="1">
    <source>
        <dbReference type="SAM" id="MobiDB-lite"/>
    </source>
</evidence>
<evidence type="ECO:0000313" key="2">
    <source>
        <dbReference type="EMBL" id="GFR75941.1"/>
    </source>
</evidence>
<dbReference type="AlphaFoldDB" id="A0AAV4FSW3"/>
<protein>
    <submittedName>
        <fullName evidence="2">Uncharacterized protein</fullName>
    </submittedName>
</protein>
<feature type="compositionally biased region" description="Basic and acidic residues" evidence="1">
    <location>
        <begin position="61"/>
        <end position="75"/>
    </location>
</feature>
<sequence length="102" mass="10715">MTAGVCDRDRWRRSLARWSVTGTVRCRSGLPGARATLTTVSASTSGRDRVNSVRRGGGLRGELDRVRPVSGKRDGFTLGPASVRQAGRINTGSGQCPAGGTD</sequence>
<keyword evidence="3" id="KW-1185">Reference proteome</keyword>
<name>A0AAV4FSW3_9GAST</name>
<feature type="region of interest" description="Disordered" evidence="1">
    <location>
        <begin position="40"/>
        <end position="102"/>
    </location>
</feature>
<gene>
    <name evidence="2" type="ORF">ElyMa_005788000</name>
</gene>
<evidence type="ECO:0000313" key="3">
    <source>
        <dbReference type="Proteomes" id="UP000762676"/>
    </source>
</evidence>
<comment type="caution">
    <text evidence="2">The sequence shown here is derived from an EMBL/GenBank/DDBJ whole genome shotgun (WGS) entry which is preliminary data.</text>
</comment>
<proteinExistence type="predicted"/>
<dbReference type="EMBL" id="BMAT01011619">
    <property type="protein sequence ID" value="GFR75941.1"/>
    <property type="molecule type" value="Genomic_DNA"/>
</dbReference>
<accession>A0AAV4FSW3</accession>
<organism evidence="2 3">
    <name type="scientific">Elysia marginata</name>
    <dbReference type="NCBI Taxonomy" id="1093978"/>
    <lineage>
        <taxon>Eukaryota</taxon>
        <taxon>Metazoa</taxon>
        <taxon>Spiralia</taxon>
        <taxon>Lophotrochozoa</taxon>
        <taxon>Mollusca</taxon>
        <taxon>Gastropoda</taxon>
        <taxon>Heterobranchia</taxon>
        <taxon>Euthyneura</taxon>
        <taxon>Panpulmonata</taxon>
        <taxon>Sacoglossa</taxon>
        <taxon>Placobranchoidea</taxon>
        <taxon>Plakobranchidae</taxon>
        <taxon>Elysia</taxon>
    </lineage>
</organism>
<reference evidence="2 3" key="1">
    <citation type="journal article" date="2021" name="Elife">
        <title>Chloroplast acquisition without the gene transfer in kleptoplastic sea slugs, Plakobranchus ocellatus.</title>
        <authorList>
            <person name="Maeda T."/>
            <person name="Takahashi S."/>
            <person name="Yoshida T."/>
            <person name="Shimamura S."/>
            <person name="Takaki Y."/>
            <person name="Nagai Y."/>
            <person name="Toyoda A."/>
            <person name="Suzuki Y."/>
            <person name="Arimoto A."/>
            <person name="Ishii H."/>
            <person name="Satoh N."/>
            <person name="Nishiyama T."/>
            <person name="Hasebe M."/>
            <person name="Maruyama T."/>
            <person name="Minagawa J."/>
            <person name="Obokata J."/>
            <person name="Shigenobu S."/>
        </authorList>
    </citation>
    <scope>NUCLEOTIDE SEQUENCE [LARGE SCALE GENOMIC DNA]</scope>
</reference>